<organism evidence="1 2">
    <name type="scientific">Enterococcus faecium EnGen0180</name>
    <dbReference type="NCBI Taxonomy" id="1157475"/>
    <lineage>
        <taxon>Bacteria</taxon>
        <taxon>Bacillati</taxon>
        <taxon>Bacillota</taxon>
        <taxon>Bacilli</taxon>
        <taxon>Lactobacillales</taxon>
        <taxon>Enterococcaceae</taxon>
        <taxon>Enterococcus</taxon>
    </lineage>
</organism>
<comment type="caution">
    <text evidence="1">The sequence shown here is derived from an EMBL/GenBank/DDBJ whole genome shotgun (WGS) entry which is preliminary data.</text>
</comment>
<gene>
    <name evidence="1" type="ORF">SMG_02154</name>
</gene>
<reference evidence="1 2" key="1">
    <citation type="submission" date="2013-02" db="EMBL/GenBank/DDBJ databases">
        <title>The Genome Sequence of Enterococcus faecium VRE_84.</title>
        <authorList>
            <consortium name="The Broad Institute Genome Sequencing Platform"/>
            <consortium name="The Broad Institute Genome Sequencing Center for Infectious Disease"/>
            <person name="Earl A.M."/>
            <person name="Gilmore M.S."/>
            <person name="Lebreton F."/>
            <person name="Hammerum A.M."/>
            <person name="Jensen L.B."/>
            <person name="Guardabassi L."/>
            <person name="Walker B."/>
            <person name="Young S.K."/>
            <person name="Zeng Q."/>
            <person name="Gargeya S."/>
            <person name="Fitzgerald M."/>
            <person name="Haas B."/>
            <person name="Abouelleil A."/>
            <person name="Alvarado L."/>
            <person name="Arachchi H.M."/>
            <person name="Berlin A.M."/>
            <person name="Chapman S.B."/>
            <person name="Dewar J."/>
            <person name="Goldberg J."/>
            <person name="Griggs A."/>
            <person name="Gujja S."/>
            <person name="Hansen M."/>
            <person name="Howarth C."/>
            <person name="Imamovic A."/>
            <person name="Larimer J."/>
            <person name="McCowan C."/>
            <person name="Murphy C."/>
            <person name="Neiman D."/>
            <person name="Pearson M."/>
            <person name="Priest M."/>
            <person name="Roberts A."/>
            <person name="Saif S."/>
            <person name="Shea T."/>
            <person name="Sisk P."/>
            <person name="Sykes S."/>
            <person name="Wortman J."/>
            <person name="Nusbaum C."/>
            <person name="Birren B."/>
        </authorList>
    </citation>
    <scope>NUCLEOTIDE SEQUENCE [LARGE SCALE GENOMIC DNA]</scope>
    <source>
        <strain evidence="1 2">VRE 84</strain>
    </source>
</reference>
<accession>A0A829F2L7</accession>
<evidence type="ECO:0000313" key="2">
    <source>
        <dbReference type="Proteomes" id="UP000013834"/>
    </source>
</evidence>
<dbReference type="Proteomes" id="UP000013834">
    <property type="component" value="Unassembled WGS sequence"/>
</dbReference>
<evidence type="ECO:0000313" key="1">
    <source>
        <dbReference type="EMBL" id="EOG24056.1"/>
    </source>
</evidence>
<dbReference type="RefSeq" id="WP_010729715.1">
    <property type="nucleotide sequence ID" value="NZ_KB948134.1"/>
</dbReference>
<sequence>MDSFIISYDLNNSGKNYDDLIKKIKTYSKWAKINESVWFFKSNKKCPEIRDDLKSVMDKDDSLFVAKLTGAAAWYNTICSSQHLQEHL</sequence>
<protein>
    <submittedName>
        <fullName evidence="1">Uncharacterized protein</fullName>
    </submittedName>
</protein>
<dbReference type="AlphaFoldDB" id="A0A829F2L7"/>
<name>A0A829F2L7_ENTFC</name>
<dbReference type="EMBL" id="AIVF01000036">
    <property type="protein sequence ID" value="EOG24056.1"/>
    <property type="molecule type" value="Genomic_DNA"/>
</dbReference>
<proteinExistence type="predicted"/>